<dbReference type="GO" id="GO:0006950">
    <property type="term" value="P:response to stress"/>
    <property type="evidence" value="ECO:0007669"/>
    <property type="project" value="TreeGrafter"/>
</dbReference>
<dbReference type="PRINTS" id="PR00598">
    <property type="entry name" value="HTHMARR"/>
</dbReference>
<gene>
    <name evidence="1" type="ORF">SAMN05421630_107164</name>
</gene>
<keyword evidence="2" id="KW-1185">Reference proteome</keyword>
<organism evidence="1 2">
    <name type="scientific">Prauserella marina</name>
    <dbReference type="NCBI Taxonomy" id="530584"/>
    <lineage>
        <taxon>Bacteria</taxon>
        <taxon>Bacillati</taxon>
        <taxon>Actinomycetota</taxon>
        <taxon>Actinomycetes</taxon>
        <taxon>Pseudonocardiales</taxon>
        <taxon>Pseudonocardiaceae</taxon>
        <taxon>Prauserella</taxon>
    </lineage>
</organism>
<dbReference type="PANTHER" id="PTHR33164">
    <property type="entry name" value="TRANSCRIPTIONAL REGULATOR, MARR FAMILY"/>
    <property type="match status" value="1"/>
</dbReference>
<evidence type="ECO:0000313" key="2">
    <source>
        <dbReference type="Proteomes" id="UP000199494"/>
    </source>
</evidence>
<dbReference type="Gene3D" id="1.10.10.10">
    <property type="entry name" value="Winged helix-like DNA-binding domain superfamily/Winged helix DNA-binding domain"/>
    <property type="match status" value="1"/>
</dbReference>
<dbReference type="SUPFAM" id="SSF46785">
    <property type="entry name" value="Winged helix' DNA-binding domain"/>
    <property type="match status" value="1"/>
</dbReference>
<proteinExistence type="predicted"/>
<sequence length="158" mass="17655">MTHTFFCPPRLFAQYACAVDEVLEFVLAVKAAHREINRRFAMALRPLDITVAQAEAILVLAESQPLSVKELGAHVVAEAGNPSRLVDRLVTAGLVRRRAALDDRRNVQLTLTTQGRKLAQRIHQARQPLRDWGDRQLNGHGLDTMTASLQQLVDNNRS</sequence>
<dbReference type="AlphaFoldDB" id="A0A1G6TLP9"/>
<dbReference type="OrthoDB" id="3178168at2"/>
<dbReference type="Proteomes" id="UP000199494">
    <property type="component" value="Unassembled WGS sequence"/>
</dbReference>
<dbReference type="Pfam" id="PF12802">
    <property type="entry name" value="MarR_2"/>
    <property type="match status" value="1"/>
</dbReference>
<dbReference type="PROSITE" id="PS50995">
    <property type="entry name" value="HTH_MARR_2"/>
    <property type="match status" value="1"/>
</dbReference>
<evidence type="ECO:0000313" key="1">
    <source>
        <dbReference type="EMBL" id="SDD29436.1"/>
    </source>
</evidence>
<name>A0A1G6TLP9_9PSEU</name>
<dbReference type="PANTHER" id="PTHR33164:SF99">
    <property type="entry name" value="MARR FAMILY REGULATORY PROTEIN"/>
    <property type="match status" value="1"/>
</dbReference>
<dbReference type="InterPro" id="IPR036388">
    <property type="entry name" value="WH-like_DNA-bd_sf"/>
</dbReference>
<dbReference type="EMBL" id="FMZE01000007">
    <property type="protein sequence ID" value="SDD29436.1"/>
    <property type="molecule type" value="Genomic_DNA"/>
</dbReference>
<accession>A0A1G6TLP9</accession>
<dbReference type="SMART" id="SM00347">
    <property type="entry name" value="HTH_MARR"/>
    <property type="match status" value="1"/>
</dbReference>
<dbReference type="InterPro" id="IPR039422">
    <property type="entry name" value="MarR/SlyA-like"/>
</dbReference>
<keyword evidence="1" id="KW-0238">DNA-binding</keyword>
<dbReference type="InterPro" id="IPR036390">
    <property type="entry name" value="WH_DNA-bd_sf"/>
</dbReference>
<protein>
    <submittedName>
        <fullName evidence="1">DNA-binding transcriptional regulator, MarR family</fullName>
    </submittedName>
</protein>
<dbReference type="STRING" id="530584.SAMN05421630_107164"/>
<dbReference type="GO" id="GO:0003700">
    <property type="term" value="F:DNA-binding transcription factor activity"/>
    <property type="evidence" value="ECO:0007669"/>
    <property type="project" value="InterPro"/>
</dbReference>
<dbReference type="InterPro" id="IPR000835">
    <property type="entry name" value="HTH_MarR-typ"/>
</dbReference>
<dbReference type="GO" id="GO:0003677">
    <property type="term" value="F:DNA binding"/>
    <property type="evidence" value="ECO:0007669"/>
    <property type="project" value="UniProtKB-KW"/>
</dbReference>
<reference evidence="1 2" key="1">
    <citation type="submission" date="2016-10" db="EMBL/GenBank/DDBJ databases">
        <authorList>
            <person name="de Groot N.N."/>
        </authorList>
    </citation>
    <scope>NUCLEOTIDE SEQUENCE [LARGE SCALE GENOMIC DNA]</scope>
    <source>
        <strain evidence="1 2">CGMCC 4.5506</strain>
    </source>
</reference>